<comment type="subcellular location">
    <subcellularLocation>
        <location evidence="1 10">Secreted</location>
    </subcellularLocation>
</comment>
<dbReference type="GO" id="GO:0004867">
    <property type="term" value="F:serine-type endopeptidase inhibitor activity"/>
    <property type="evidence" value="ECO:0007669"/>
    <property type="project" value="UniProtKB-UniRule"/>
</dbReference>
<sequence length="225" mass="25874">MVCDLLGGLFLAIAVLHSTVGVRPKEDCLFQVKEGQCKDDIPRYYYNTITQKCEEFSYSGCGGNFNNFRNFMECQKTCFKIPKIPRLCRFEKQEGPCRALFTRYFFNMTSMQCEAFSYGGCQGNENNFENLQSCMEYCRPSKTTPVICQDVLDKGPCSASIPRYYYNSVTKTCQEFIYSGCGGSNNNFISKKGCMDVCRSRRKKKGVEFLKQKRTRIMAQPKRVQ</sequence>
<dbReference type="PROSITE" id="PS00280">
    <property type="entry name" value="BPTI_KUNITZ_1"/>
    <property type="match status" value="2"/>
</dbReference>
<dbReference type="PANTHER" id="PTHR10083:SF379">
    <property type="entry name" value="TISSUE FACTOR PATHWAY INHIBITOR"/>
    <property type="match status" value="1"/>
</dbReference>
<evidence type="ECO:0000256" key="1">
    <source>
        <dbReference type="ARBA" id="ARBA00004613"/>
    </source>
</evidence>
<dbReference type="InterPro" id="IPR050098">
    <property type="entry name" value="TFPI/VKTCI-like"/>
</dbReference>
<dbReference type="SMART" id="SM00131">
    <property type="entry name" value="KU"/>
    <property type="match status" value="3"/>
</dbReference>
<dbReference type="Proteomes" id="UP000324632">
    <property type="component" value="Chromosome 16"/>
</dbReference>
<keyword evidence="7 10" id="KW-0094">Blood coagulation</keyword>
<keyword evidence="10" id="KW-0732">Signal</keyword>
<keyword evidence="9" id="KW-0325">Glycoprotein</keyword>
<evidence type="ECO:0000256" key="3">
    <source>
        <dbReference type="ARBA" id="ARBA00022690"/>
    </source>
</evidence>
<evidence type="ECO:0000256" key="6">
    <source>
        <dbReference type="ARBA" id="ARBA00022900"/>
    </source>
</evidence>
<keyword evidence="2" id="KW-0964">Secreted</keyword>
<name>A0A5A9NK29_9TELE</name>
<dbReference type="GO" id="GO:0005615">
    <property type="term" value="C:extracellular space"/>
    <property type="evidence" value="ECO:0007669"/>
    <property type="project" value="TreeGrafter"/>
</dbReference>
<feature type="domain" description="BPTI/Kunitz inhibitor" evidence="11">
    <location>
        <begin position="148"/>
        <end position="198"/>
    </location>
</feature>
<evidence type="ECO:0000313" key="13">
    <source>
        <dbReference type="Proteomes" id="UP000324632"/>
    </source>
</evidence>
<evidence type="ECO:0000256" key="10">
    <source>
        <dbReference type="PIRNR" id="PIRNR001620"/>
    </source>
</evidence>
<dbReference type="InterPro" id="IPR036880">
    <property type="entry name" value="Kunitz_BPTI_sf"/>
</dbReference>
<dbReference type="InterPro" id="IPR008296">
    <property type="entry name" value="TFPI-like"/>
</dbReference>
<keyword evidence="5" id="KW-0677">Repeat</keyword>
<evidence type="ECO:0000256" key="9">
    <source>
        <dbReference type="ARBA" id="ARBA00023180"/>
    </source>
</evidence>
<gene>
    <name evidence="12" type="ORF">E1301_Tti012511</name>
</gene>
<reference evidence="12 13" key="1">
    <citation type="journal article" date="2019" name="Mol. Ecol. Resour.">
        <title>Chromosome-level genome assembly of Triplophysa tibetana, a fish adapted to the harsh high-altitude environment of the Tibetan Plateau.</title>
        <authorList>
            <person name="Yang X."/>
            <person name="Liu H."/>
            <person name="Ma Z."/>
            <person name="Zou Y."/>
            <person name="Zou M."/>
            <person name="Mao Y."/>
            <person name="Li X."/>
            <person name="Wang H."/>
            <person name="Chen T."/>
            <person name="Wang W."/>
            <person name="Yang R."/>
        </authorList>
    </citation>
    <scope>NUCLEOTIDE SEQUENCE [LARGE SCALE GENOMIC DNA]</scope>
    <source>
        <strain evidence="12">TTIB1903HZAU</strain>
        <tissue evidence="12">Muscle</tissue>
    </source>
</reference>
<dbReference type="PANTHER" id="PTHR10083">
    <property type="entry name" value="KUNITZ-TYPE PROTEASE INHIBITOR-RELATED"/>
    <property type="match status" value="1"/>
</dbReference>
<feature type="signal peptide" evidence="10">
    <location>
        <begin position="1"/>
        <end position="21"/>
    </location>
</feature>
<protein>
    <recommendedName>
        <fullName evidence="10">Tissue factor pathway inhibitor</fullName>
    </recommendedName>
</protein>
<accession>A0A5A9NK29</accession>
<keyword evidence="13" id="KW-1185">Reference proteome</keyword>
<keyword evidence="3 10" id="KW-0646">Protease inhibitor</keyword>
<comment type="caution">
    <text evidence="12">The sequence shown here is derived from an EMBL/GenBank/DDBJ whole genome shotgun (WGS) entry which is preliminary data.</text>
</comment>
<keyword evidence="6 10" id="KW-0722">Serine protease inhibitor</keyword>
<dbReference type="PIRSF" id="PIRSF001620">
    <property type="entry name" value="TFPI"/>
    <property type="match status" value="1"/>
</dbReference>
<feature type="chain" id="PRO_5023584878" description="Tissue factor pathway inhibitor" evidence="10">
    <location>
        <begin position="22"/>
        <end position="225"/>
    </location>
</feature>
<keyword evidence="4 10" id="KW-0356">Hemostasis</keyword>
<feature type="domain" description="BPTI/Kunitz inhibitor" evidence="11">
    <location>
        <begin position="88"/>
        <end position="138"/>
    </location>
</feature>
<proteinExistence type="predicted"/>
<dbReference type="PROSITE" id="PS50279">
    <property type="entry name" value="BPTI_KUNITZ_2"/>
    <property type="match status" value="3"/>
</dbReference>
<dbReference type="SUPFAM" id="SSF57362">
    <property type="entry name" value="BPTI-like"/>
    <property type="match status" value="3"/>
</dbReference>
<keyword evidence="8" id="KW-1015">Disulfide bond</keyword>
<organism evidence="12 13">
    <name type="scientific">Triplophysa tibetana</name>
    <dbReference type="NCBI Taxonomy" id="1572043"/>
    <lineage>
        <taxon>Eukaryota</taxon>
        <taxon>Metazoa</taxon>
        <taxon>Chordata</taxon>
        <taxon>Craniata</taxon>
        <taxon>Vertebrata</taxon>
        <taxon>Euteleostomi</taxon>
        <taxon>Actinopterygii</taxon>
        <taxon>Neopterygii</taxon>
        <taxon>Teleostei</taxon>
        <taxon>Ostariophysi</taxon>
        <taxon>Cypriniformes</taxon>
        <taxon>Nemacheilidae</taxon>
        <taxon>Triplophysa</taxon>
    </lineage>
</organism>
<feature type="domain" description="BPTI/Kunitz inhibitor" evidence="11">
    <location>
        <begin position="28"/>
        <end position="78"/>
    </location>
</feature>
<dbReference type="Pfam" id="PF00014">
    <property type="entry name" value="Kunitz_BPTI"/>
    <property type="match status" value="3"/>
</dbReference>
<dbReference type="CDD" id="cd22617">
    <property type="entry name" value="Kunitz_TFPI2_2-like"/>
    <property type="match status" value="1"/>
</dbReference>
<dbReference type="FunFam" id="4.10.410.10:FF:000011">
    <property type="entry name" value="Tissue factor pathway inhibitor"/>
    <property type="match status" value="2"/>
</dbReference>
<evidence type="ECO:0000256" key="5">
    <source>
        <dbReference type="ARBA" id="ARBA00022737"/>
    </source>
</evidence>
<evidence type="ECO:0000259" key="11">
    <source>
        <dbReference type="PROSITE" id="PS50279"/>
    </source>
</evidence>
<evidence type="ECO:0000256" key="8">
    <source>
        <dbReference type="ARBA" id="ARBA00023157"/>
    </source>
</evidence>
<evidence type="ECO:0000256" key="7">
    <source>
        <dbReference type="ARBA" id="ARBA00023084"/>
    </source>
</evidence>
<dbReference type="EMBL" id="SOYY01000016">
    <property type="protein sequence ID" value="KAA0710412.1"/>
    <property type="molecule type" value="Genomic_DNA"/>
</dbReference>
<dbReference type="AlphaFoldDB" id="A0A5A9NK29"/>
<dbReference type="InterPro" id="IPR020901">
    <property type="entry name" value="Prtase_inh_Kunz-CS"/>
</dbReference>
<evidence type="ECO:0000256" key="2">
    <source>
        <dbReference type="ARBA" id="ARBA00022525"/>
    </source>
</evidence>
<dbReference type="PRINTS" id="PR00759">
    <property type="entry name" value="BASICPTASE"/>
</dbReference>
<dbReference type="Gene3D" id="4.10.410.10">
    <property type="entry name" value="Pancreatic trypsin inhibitor Kunitz domain"/>
    <property type="match status" value="3"/>
</dbReference>
<dbReference type="InterPro" id="IPR002223">
    <property type="entry name" value="Kunitz_BPTI"/>
</dbReference>
<dbReference type="GO" id="GO:0007596">
    <property type="term" value="P:blood coagulation"/>
    <property type="evidence" value="ECO:0007669"/>
    <property type="project" value="UniProtKB-UniRule"/>
</dbReference>
<evidence type="ECO:0000313" key="12">
    <source>
        <dbReference type="EMBL" id="KAA0710412.1"/>
    </source>
</evidence>
<evidence type="ECO:0000256" key="4">
    <source>
        <dbReference type="ARBA" id="ARBA00022696"/>
    </source>
</evidence>